<accession>A0A3B0AW01</accession>
<evidence type="ECO:0000313" key="2">
    <source>
        <dbReference type="EMBL" id="RKN64137.1"/>
    </source>
</evidence>
<dbReference type="Pfam" id="PF14016">
    <property type="entry name" value="DUF4232"/>
    <property type="match status" value="1"/>
</dbReference>
<dbReference type="EMBL" id="RBAM01000017">
    <property type="protein sequence ID" value="RKN64137.1"/>
    <property type="molecule type" value="Genomic_DNA"/>
</dbReference>
<protein>
    <submittedName>
        <fullName evidence="2">DUF4232 domain-containing protein</fullName>
    </submittedName>
</protein>
<gene>
    <name evidence="2" type="ORF">D7231_29655</name>
</gene>
<keyword evidence="3" id="KW-1185">Reference proteome</keyword>
<evidence type="ECO:0000259" key="1">
    <source>
        <dbReference type="Pfam" id="PF14016"/>
    </source>
</evidence>
<sequence>MRHVSAVRTRGITFPQVGEVQVFQRPGCPERGLWVAEANGEADGTPRAIPPRETIRSLLDSGDIRMRTARITATGLTLAAALLAGTAATTAQAQAAEPAPVPACSLANTKTTVRNVPRPINHQLLTVTNTSSKPCFAYGAPHLAFDAAQNVVSVVDDSIPQAVVTLEPGESAYAGINLSAADGSGTDGRYASVLRVSFDEGDGTESRARTVKLPKGTWVDSKAAVTYWQSDVESALMW</sequence>
<evidence type="ECO:0000313" key="3">
    <source>
        <dbReference type="Proteomes" id="UP000270343"/>
    </source>
</evidence>
<feature type="domain" description="DUF4232" evidence="1">
    <location>
        <begin position="104"/>
        <end position="229"/>
    </location>
</feature>
<dbReference type="AlphaFoldDB" id="A0A3B0AW01"/>
<comment type="caution">
    <text evidence="2">The sequence shown here is derived from an EMBL/GenBank/DDBJ whole genome shotgun (WGS) entry which is preliminary data.</text>
</comment>
<dbReference type="Proteomes" id="UP000270343">
    <property type="component" value="Unassembled WGS sequence"/>
</dbReference>
<proteinExistence type="predicted"/>
<name>A0A3B0AW01_9ACTN</name>
<reference evidence="2 3" key="1">
    <citation type="journal article" date="2015" name="Antonie Van Leeuwenhoek">
        <title>Streptomyces klenkii sp. nov., isolated from deep marine sediment.</title>
        <authorList>
            <person name="Veyisoglu A."/>
            <person name="Sahin N."/>
        </authorList>
    </citation>
    <scope>NUCLEOTIDE SEQUENCE [LARGE SCALE GENOMIC DNA]</scope>
    <source>
        <strain evidence="2 3">KCTC 29202</strain>
    </source>
</reference>
<organism evidence="2 3">
    <name type="scientific">Streptomyces klenkii</name>
    <dbReference type="NCBI Taxonomy" id="1420899"/>
    <lineage>
        <taxon>Bacteria</taxon>
        <taxon>Bacillati</taxon>
        <taxon>Actinomycetota</taxon>
        <taxon>Actinomycetes</taxon>
        <taxon>Kitasatosporales</taxon>
        <taxon>Streptomycetaceae</taxon>
        <taxon>Streptomyces</taxon>
    </lineage>
</organism>
<dbReference type="InterPro" id="IPR025326">
    <property type="entry name" value="DUF4232"/>
</dbReference>